<dbReference type="Pfam" id="PF13525">
    <property type="entry name" value="YfiO"/>
    <property type="match status" value="1"/>
</dbReference>
<evidence type="ECO:0000259" key="8">
    <source>
        <dbReference type="Pfam" id="PF13525"/>
    </source>
</evidence>
<dbReference type="EMBL" id="WNDQ01000009">
    <property type="protein sequence ID" value="KAF1022801.1"/>
    <property type="molecule type" value="Genomic_DNA"/>
</dbReference>
<feature type="signal peptide" evidence="7">
    <location>
        <begin position="1"/>
        <end position="23"/>
    </location>
</feature>
<evidence type="ECO:0000256" key="5">
    <source>
        <dbReference type="ARBA" id="ARBA00023288"/>
    </source>
</evidence>
<evidence type="ECO:0000256" key="1">
    <source>
        <dbReference type="ARBA" id="ARBA00022729"/>
    </source>
</evidence>
<dbReference type="GO" id="GO:0051205">
    <property type="term" value="P:protein insertion into membrane"/>
    <property type="evidence" value="ECO:0007669"/>
    <property type="project" value="UniProtKB-UniRule"/>
</dbReference>
<keyword evidence="2 6" id="KW-0472">Membrane</keyword>
<evidence type="ECO:0000313" key="9">
    <source>
        <dbReference type="EMBL" id="KAF1022801.1"/>
    </source>
</evidence>
<dbReference type="Gene3D" id="1.25.40.10">
    <property type="entry name" value="Tetratricopeptide repeat domain"/>
    <property type="match status" value="1"/>
</dbReference>
<name>A0A7V8FQY6_9BURK</name>
<accession>A0A7V8FQY6</accession>
<dbReference type="InterPro" id="IPR011990">
    <property type="entry name" value="TPR-like_helical_dom_sf"/>
</dbReference>
<evidence type="ECO:0000256" key="6">
    <source>
        <dbReference type="HAMAP-Rule" id="MF_00922"/>
    </source>
</evidence>
<dbReference type="NCBIfam" id="TIGR03302">
    <property type="entry name" value="OM_YfiO"/>
    <property type="match status" value="1"/>
</dbReference>
<sequence>MSSTRLSMLRAGSLALVASALFAGCATKNDDPTVGWSPNRIYSEAKDEFAAGNYEKAITYYDRLEGRAAGTPLAQQAQLDKAFAQYKNADKAQALATLDRFIRLHPASPAMDYALYLRGLVNFNDDLGMLSFISRQDLSECDQQAAKESYESFQQLATRFPESKYTPDATQRMTYIVNSLAQYEVHVARYYYSRGAYVAAINRAQTAIAEYKEVPAIEEAVYILARSYDALGMTQLRDDTLRVLKDNYPNRDVKRTFDRKSDNPWWKLW</sequence>
<comment type="similarity">
    <text evidence="6">Belongs to the BamD family.</text>
</comment>
<organism evidence="9 10">
    <name type="scientific">Paracidovorax wautersii</name>
    <dbReference type="NCBI Taxonomy" id="1177982"/>
    <lineage>
        <taxon>Bacteria</taxon>
        <taxon>Pseudomonadati</taxon>
        <taxon>Pseudomonadota</taxon>
        <taxon>Betaproteobacteria</taxon>
        <taxon>Burkholderiales</taxon>
        <taxon>Comamonadaceae</taxon>
        <taxon>Paracidovorax</taxon>
    </lineage>
</organism>
<dbReference type="HAMAP" id="MF_00922">
    <property type="entry name" value="OM_assembly_BamD"/>
    <property type="match status" value="1"/>
</dbReference>
<feature type="domain" description="Outer membrane lipoprotein BamD-like" evidence="8">
    <location>
        <begin position="38"/>
        <end position="240"/>
    </location>
</feature>
<dbReference type="GO" id="GO:1990063">
    <property type="term" value="C:Bam protein complex"/>
    <property type="evidence" value="ECO:0007669"/>
    <property type="project" value="TreeGrafter"/>
</dbReference>
<comment type="function">
    <text evidence="6">Part of the outer membrane protein assembly complex, which is involved in assembly and insertion of beta-barrel proteins into the outer membrane.</text>
</comment>
<keyword evidence="4 6" id="KW-0998">Cell outer membrane</keyword>
<evidence type="ECO:0000256" key="7">
    <source>
        <dbReference type="SAM" id="SignalP"/>
    </source>
</evidence>
<evidence type="ECO:0000256" key="2">
    <source>
        <dbReference type="ARBA" id="ARBA00023136"/>
    </source>
</evidence>
<dbReference type="InterPro" id="IPR017689">
    <property type="entry name" value="BamD"/>
</dbReference>
<reference evidence="10" key="1">
    <citation type="journal article" date="2020" name="MBio">
        <title>Horizontal gene transfer to a defensive symbiont with a reduced genome amongst a multipartite beetle microbiome.</title>
        <authorList>
            <person name="Waterworth S.C."/>
            <person name="Florez L.V."/>
            <person name="Rees E.R."/>
            <person name="Hertweck C."/>
            <person name="Kaltenpoth M."/>
            <person name="Kwan J.C."/>
        </authorList>
    </citation>
    <scope>NUCLEOTIDE SEQUENCE [LARGE SCALE GENOMIC DNA]</scope>
</reference>
<keyword evidence="3 6" id="KW-0564">Palmitate</keyword>
<keyword evidence="1 6" id="KW-0732">Signal</keyword>
<dbReference type="SUPFAM" id="SSF48452">
    <property type="entry name" value="TPR-like"/>
    <property type="match status" value="1"/>
</dbReference>
<dbReference type="PANTHER" id="PTHR37423:SF1">
    <property type="entry name" value="OUTER MEMBRANE PROTEIN ASSEMBLY FACTOR BAMD"/>
    <property type="match status" value="1"/>
</dbReference>
<dbReference type="AlphaFoldDB" id="A0A7V8FQY6"/>
<comment type="subcellular location">
    <subcellularLocation>
        <location evidence="6">Cell outer membrane</location>
        <topology evidence="6">Lipid-anchor</topology>
    </subcellularLocation>
</comment>
<gene>
    <name evidence="6 9" type="primary">bamD</name>
    <name evidence="9" type="ORF">GAK30_00958</name>
</gene>
<dbReference type="PANTHER" id="PTHR37423">
    <property type="entry name" value="SOLUBLE LYTIC MUREIN TRANSGLYCOSYLASE-RELATED"/>
    <property type="match status" value="1"/>
</dbReference>
<dbReference type="PROSITE" id="PS51257">
    <property type="entry name" value="PROKAR_LIPOPROTEIN"/>
    <property type="match status" value="1"/>
</dbReference>
<dbReference type="InterPro" id="IPR039565">
    <property type="entry name" value="BamD-like"/>
</dbReference>
<protein>
    <recommendedName>
        <fullName evidence="6">Outer membrane protein assembly factor BamD</fullName>
    </recommendedName>
</protein>
<evidence type="ECO:0000256" key="4">
    <source>
        <dbReference type="ARBA" id="ARBA00023237"/>
    </source>
</evidence>
<comment type="caution">
    <text evidence="9">The sequence shown here is derived from an EMBL/GenBank/DDBJ whole genome shotgun (WGS) entry which is preliminary data.</text>
</comment>
<evidence type="ECO:0000313" key="10">
    <source>
        <dbReference type="Proteomes" id="UP000461670"/>
    </source>
</evidence>
<proteinExistence type="inferred from homology"/>
<dbReference type="GO" id="GO:0043165">
    <property type="term" value="P:Gram-negative-bacterium-type cell outer membrane assembly"/>
    <property type="evidence" value="ECO:0007669"/>
    <property type="project" value="UniProtKB-UniRule"/>
</dbReference>
<evidence type="ECO:0000256" key="3">
    <source>
        <dbReference type="ARBA" id="ARBA00023139"/>
    </source>
</evidence>
<keyword evidence="5 6" id="KW-0449">Lipoprotein</keyword>
<comment type="subunit">
    <text evidence="6">Part of the Bam complex.</text>
</comment>
<dbReference type="CDD" id="cd15830">
    <property type="entry name" value="BamD"/>
    <property type="match status" value="1"/>
</dbReference>
<feature type="chain" id="PRO_5031652233" description="Outer membrane protein assembly factor BamD" evidence="7">
    <location>
        <begin position="24"/>
        <end position="269"/>
    </location>
</feature>
<dbReference type="Proteomes" id="UP000461670">
    <property type="component" value="Unassembled WGS sequence"/>
</dbReference>